<feature type="transmembrane region" description="Helical" evidence="7">
    <location>
        <begin position="95"/>
        <end position="114"/>
    </location>
</feature>
<comment type="similarity">
    <text evidence="2">Belongs to the ABC transporter superfamily. ABCG family. Eye pigment precursor importer (TC 3.A.1.204) subfamily.</text>
</comment>
<gene>
    <name evidence="9" type="ORF">RJ641_034211</name>
</gene>
<dbReference type="InterPro" id="IPR052215">
    <property type="entry name" value="Plant_ABCG"/>
</dbReference>
<evidence type="ECO:0000256" key="2">
    <source>
        <dbReference type="ARBA" id="ARBA00005814"/>
    </source>
</evidence>
<feature type="transmembrane region" description="Helical" evidence="7">
    <location>
        <begin position="29"/>
        <end position="50"/>
    </location>
</feature>
<evidence type="ECO:0000256" key="3">
    <source>
        <dbReference type="ARBA" id="ARBA00022448"/>
    </source>
</evidence>
<reference evidence="9 10" key="1">
    <citation type="submission" date="2023-12" db="EMBL/GenBank/DDBJ databases">
        <title>A high-quality genome assembly for Dillenia turbinata (Dilleniales).</title>
        <authorList>
            <person name="Chanderbali A."/>
        </authorList>
    </citation>
    <scope>NUCLEOTIDE SEQUENCE [LARGE SCALE GENOMIC DNA]</scope>
    <source>
        <strain evidence="9">LSX21</strain>
        <tissue evidence="9">Leaf</tissue>
    </source>
</reference>
<evidence type="ECO:0000256" key="1">
    <source>
        <dbReference type="ARBA" id="ARBA00004141"/>
    </source>
</evidence>
<feature type="transmembrane region" description="Helical" evidence="7">
    <location>
        <begin position="62"/>
        <end position="83"/>
    </location>
</feature>
<dbReference type="InterPro" id="IPR013525">
    <property type="entry name" value="ABC2_TM"/>
</dbReference>
<evidence type="ECO:0000259" key="8">
    <source>
        <dbReference type="Pfam" id="PF01061"/>
    </source>
</evidence>
<dbReference type="GO" id="GO:0140359">
    <property type="term" value="F:ABC-type transporter activity"/>
    <property type="evidence" value="ECO:0007669"/>
    <property type="project" value="InterPro"/>
</dbReference>
<dbReference type="PANTHER" id="PTHR48042:SF15">
    <property type="entry name" value="ABC TRANSPORTER G FAMILY MEMBER 13"/>
    <property type="match status" value="1"/>
</dbReference>
<dbReference type="PANTHER" id="PTHR48042">
    <property type="entry name" value="ABC TRANSPORTER G FAMILY MEMBER 11"/>
    <property type="match status" value="1"/>
</dbReference>
<evidence type="ECO:0000313" key="9">
    <source>
        <dbReference type="EMBL" id="KAK6937181.1"/>
    </source>
</evidence>
<dbReference type="AlphaFoldDB" id="A0AAN8VWR2"/>
<keyword evidence="10" id="KW-1185">Reference proteome</keyword>
<comment type="caution">
    <text evidence="9">The sequence shown here is derived from an EMBL/GenBank/DDBJ whole genome shotgun (WGS) entry which is preliminary data.</text>
</comment>
<dbReference type="EMBL" id="JBAMMX010000007">
    <property type="protein sequence ID" value="KAK6937181.1"/>
    <property type="molecule type" value="Genomic_DNA"/>
</dbReference>
<evidence type="ECO:0000256" key="7">
    <source>
        <dbReference type="SAM" id="Phobius"/>
    </source>
</evidence>
<keyword evidence="6 7" id="KW-0472">Membrane</keyword>
<sequence length="195" mass="21969">MGSQATWSKQLSTLTKRSSVNMSRDVGYYWVRIIVYIILSLFVGTIFFDIGTSYNSIATKAGCGGFLVGFLTSMSIGGFLSLLEELKGIHREAKWALWSSCLSNFLSSFPHIFAGNFSRSRIYYLPYVEIWPGFSHFTFSCLDLLGRVAIVEGFMMIVASLVPIFLLGLSLELEFWLEKATSTVHLLTLNFFDFI</sequence>
<proteinExistence type="inferred from homology"/>
<keyword evidence="5 7" id="KW-1133">Transmembrane helix</keyword>
<organism evidence="9 10">
    <name type="scientific">Dillenia turbinata</name>
    <dbReference type="NCBI Taxonomy" id="194707"/>
    <lineage>
        <taxon>Eukaryota</taxon>
        <taxon>Viridiplantae</taxon>
        <taxon>Streptophyta</taxon>
        <taxon>Embryophyta</taxon>
        <taxon>Tracheophyta</taxon>
        <taxon>Spermatophyta</taxon>
        <taxon>Magnoliopsida</taxon>
        <taxon>eudicotyledons</taxon>
        <taxon>Gunneridae</taxon>
        <taxon>Pentapetalae</taxon>
        <taxon>Dilleniales</taxon>
        <taxon>Dilleniaceae</taxon>
        <taxon>Dillenia</taxon>
    </lineage>
</organism>
<evidence type="ECO:0000256" key="5">
    <source>
        <dbReference type="ARBA" id="ARBA00022989"/>
    </source>
</evidence>
<keyword evidence="4 7" id="KW-0812">Transmembrane</keyword>
<feature type="domain" description="ABC-2 type transporter transmembrane" evidence="8">
    <location>
        <begin position="10"/>
        <end position="163"/>
    </location>
</feature>
<name>A0AAN8VWR2_9MAGN</name>
<protein>
    <submittedName>
        <fullName evidence="9">ABC-2 type transporter</fullName>
    </submittedName>
</protein>
<accession>A0AAN8VWR2</accession>
<dbReference type="GO" id="GO:0016020">
    <property type="term" value="C:membrane"/>
    <property type="evidence" value="ECO:0007669"/>
    <property type="project" value="UniProtKB-SubCell"/>
</dbReference>
<feature type="transmembrane region" description="Helical" evidence="7">
    <location>
        <begin position="144"/>
        <end position="169"/>
    </location>
</feature>
<comment type="subcellular location">
    <subcellularLocation>
        <location evidence="1">Membrane</location>
        <topology evidence="1">Multi-pass membrane protein</topology>
    </subcellularLocation>
</comment>
<evidence type="ECO:0000256" key="4">
    <source>
        <dbReference type="ARBA" id="ARBA00022692"/>
    </source>
</evidence>
<evidence type="ECO:0000313" key="10">
    <source>
        <dbReference type="Proteomes" id="UP001370490"/>
    </source>
</evidence>
<keyword evidence="3" id="KW-0813">Transport</keyword>
<evidence type="ECO:0000256" key="6">
    <source>
        <dbReference type="ARBA" id="ARBA00023136"/>
    </source>
</evidence>
<dbReference type="Proteomes" id="UP001370490">
    <property type="component" value="Unassembled WGS sequence"/>
</dbReference>
<dbReference type="Pfam" id="PF01061">
    <property type="entry name" value="ABC2_membrane"/>
    <property type="match status" value="1"/>
</dbReference>